<dbReference type="AlphaFoldDB" id="A0A511YTF2"/>
<name>A0A511YTF2_9CELL</name>
<sequence length="165" mass="16658">MVARAHQVAGTLLAGTALAGSLLAGCSSPVGVSAAPHAADPLCAEVVLALPRELAGMSRLTTSSQATVAWGDRNAPVVLRCGVEPPPPTTDPCVTADDGVVAVDWLAVEGEVGPDGSGDWTFTTYGRDPAVEVLVPAAVAATRSTSFLIDIGPAVARVEQTRSCL</sequence>
<organism evidence="2 3">
    <name type="scientific">Actinotalea fermentans</name>
    <dbReference type="NCBI Taxonomy" id="43671"/>
    <lineage>
        <taxon>Bacteria</taxon>
        <taxon>Bacillati</taxon>
        <taxon>Actinomycetota</taxon>
        <taxon>Actinomycetes</taxon>
        <taxon>Micrococcales</taxon>
        <taxon>Cellulomonadaceae</taxon>
        <taxon>Actinotalea</taxon>
    </lineage>
</organism>
<feature type="chain" id="PRO_5039310607" description="Lipoprotein" evidence="1">
    <location>
        <begin position="20"/>
        <end position="165"/>
    </location>
</feature>
<keyword evidence="3" id="KW-1185">Reference proteome</keyword>
<dbReference type="PROSITE" id="PS51257">
    <property type="entry name" value="PROKAR_LIPOPROTEIN"/>
    <property type="match status" value="1"/>
</dbReference>
<comment type="caution">
    <text evidence="2">The sequence shown here is derived from an EMBL/GenBank/DDBJ whole genome shotgun (WGS) entry which is preliminary data.</text>
</comment>
<dbReference type="Pfam" id="PF12028">
    <property type="entry name" value="DUF3515"/>
    <property type="match status" value="1"/>
</dbReference>
<evidence type="ECO:0000313" key="3">
    <source>
        <dbReference type="Proteomes" id="UP000321484"/>
    </source>
</evidence>
<evidence type="ECO:0000313" key="2">
    <source>
        <dbReference type="EMBL" id="GEN78477.1"/>
    </source>
</evidence>
<evidence type="ECO:0008006" key="4">
    <source>
        <dbReference type="Google" id="ProtNLM"/>
    </source>
</evidence>
<dbReference type="Proteomes" id="UP000321484">
    <property type="component" value="Unassembled WGS sequence"/>
</dbReference>
<dbReference type="EMBL" id="BJYK01000001">
    <property type="protein sequence ID" value="GEN78477.1"/>
    <property type="molecule type" value="Genomic_DNA"/>
</dbReference>
<gene>
    <name evidence="2" type="ORF">AFE02nite_02110</name>
</gene>
<dbReference type="InterPro" id="IPR021903">
    <property type="entry name" value="DUF3515"/>
</dbReference>
<dbReference type="RefSeq" id="WP_261765343.1">
    <property type="nucleotide sequence ID" value="NZ_BJYK01000001.1"/>
</dbReference>
<evidence type="ECO:0000256" key="1">
    <source>
        <dbReference type="SAM" id="SignalP"/>
    </source>
</evidence>
<reference evidence="2 3" key="1">
    <citation type="submission" date="2019-07" db="EMBL/GenBank/DDBJ databases">
        <title>Whole genome shotgun sequence of Actinotalea fermentans NBRC 105374.</title>
        <authorList>
            <person name="Hosoyama A."/>
            <person name="Uohara A."/>
            <person name="Ohji S."/>
            <person name="Ichikawa N."/>
        </authorList>
    </citation>
    <scope>NUCLEOTIDE SEQUENCE [LARGE SCALE GENOMIC DNA]</scope>
    <source>
        <strain evidence="2 3">NBRC 105374</strain>
    </source>
</reference>
<proteinExistence type="predicted"/>
<feature type="signal peptide" evidence="1">
    <location>
        <begin position="1"/>
        <end position="19"/>
    </location>
</feature>
<keyword evidence="1" id="KW-0732">Signal</keyword>
<protein>
    <recommendedName>
        <fullName evidence="4">Lipoprotein</fullName>
    </recommendedName>
</protein>
<accession>A0A511YTF2</accession>